<evidence type="ECO:0000256" key="7">
    <source>
        <dbReference type="ARBA" id="ARBA00023136"/>
    </source>
</evidence>
<evidence type="ECO:0000256" key="8">
    <source>
        <dbReference type="ARBA" id="ARBA00023209"/>
    </source>
</evidence>
<keyword evidence="4 10" id="KW-0812">Transmembrane</keyword>
<feature type="transmembrane region" description="Helical" evidence="10">
    <location>
        <begin position="67"/>
        <end position="88"/>
    </location>
</feature>
<evidence type="ECO:0000313" key="11">
    <source>
        <dbReference type="EMBL" id="HGY54198.1"/>
    </source>
</evidence>
<comment type="pathway">
    <text evidence="10">Lipid metabolism; phospholipid metabolism.</text>
</comment>
<dbReference type="GO" id="GO:0008654">
    <property type="term" value="P:phospholipid biosynthetic process"/>
    <property type="evidence" value="ECO:0007669"/>
    <property type="project" value="UniProtKB-UniRule"/>
</dbReference>
<evidence type="ECO:0000256" key="2">
    <source>
        <dbReference type="ARBA" id="ARBA00022516"/>
    </source>
</evidence>
<reference evidence="11" key="1">
    <citation type="journal article" date="2020" name="mSystems">
        <title>Genome- and Community-Level Interaction Insights into Carbon Utilization and Element Cycling Functions of Hydrothermarchaeota in Hydrothermal Sediment.</title>
        <authorList>
            <person name="Zhou Z."/>
            <person name="Liu Y."/>
            <person name="Xu W."/>
            <person name="Pan J."/>
            <person name="Luo Z.H."/>
            <person name="Li M."/>
        </authorList>
    </citation>
    <scope>NUCLEOTIDE SEQUENCE [LARGE SCALE GENOMIC DNA]</scope>
    <source>
        <strain evidence="11">HyVt-577</strain>
    </source>
</reference>
<comment type="catalytic activity">
    <reaction evidence="10">
        <text>an acyl phosphate + sn-glycerol 3-phosphate = a 1-acyl-sn-glycero-3-phosphate + phosphate</text>
        <dbReference type="Rhea" id="RHEA:34075"/>
        <dbReference type="ChEBI" id="CHEBI:43474"/>
        <dbReference type="ChEBI" id="CHEBI:57597"/>
        <dbReference type="ChEBI" id="CHEBI:57970"/>
        <dbReference type="ChEBI" id="CHEBI:59918"/>
        <dbReference type="EC" id="2.3.1.275"/>
    </reaction>
</comment>
<evidence type="ECO:0000256" key="1">
    <source>
        <dbReference type="ARBA" id="ARBA00022475"/>
    </source>
</evidence>
<evidence type="ECO:0000256" key="10">
    <source>
        <dbReference type="HAMAP-Rule" id="MF_01043"/>
    </source>
</evidence>
<comment type="caution">
    <text evidence="11">The sequence shown here is derived from an EMBL/GenBank/DDBJ whole genome shotgun (WGS) entry which is preliminary data.</text>
</comment>
<dbReference type="InterPro" id="IPR003811">
    <property type="entry name" value="G3P_acylTferase_PlsY"/>
</dbReference>
<keyword evidence="1 10" id="KW-1003">Cell membrane</keyword>
<evidence type="ECO:0000256" key="5">
    <source>
        <dbReference type="ARBA" id="ARBA00022989"/>
    </source>
</evidence>
<sequence>MKTIQKQGTVLEDVLKYIFLLAVAYLFGSFPSAYLLIKLKTRKDIRTMGSGNVGALNALRSGKSKTIALLVLLLDLLKGALPAWYFANVQQAEFLVQVTVVSGVLLGHVYPVWLRFKGGRGLAVVAGALLVLHPVLVAIWVGFWLIFYLLIRKHIVASLIATFILPLAVYFVGQPYFEEKTLLLILPVCMLIFQRHLERLPDLVEEKRTAINNGEA</sequence>
<dbReference type="EC" id="2.3.1.275" evidence="10"/>
<dbReference type="PANTHER" id="PTHR30309:SF0">
    <property type="entry name" value="GLYCEROL-3-PHOSPHATE ACYLTRANSFERASE-RELATED"/>
    <property type="match status" value="1"/>
</dbReference>
<accession>A0A7V4WTV7</accession>
<comment type="similarity">
    <text evidence="10">Belongs to the PlsY family.</text>
</comment>
<dbReference type="Pfam" id="PF02660">
    <property type="entry name" value="G3P_acyltransf"/>
    <property type="match status" value="1"/>
</dbReference>
<dbReference type="GO" id="GO:0043772">
    <property type="term" value="F:acyl-phosphate glycerol-3-phosphate acyltransferase activity"/>
    <property type="evidence" value="ECO:0007669"/>
    <property type="project" value="UniProtKB-UniRule"/>
</dbReference>
<evidence type="ECO:0000256" key="9">
    <source>
        <dbReference type="ARBA" id="ARBA00023264"/>
    </source>
</evidence>
<gene>
    <name evidence="10 11" type="primary">plsY</name>
    <name evidence="11" type="ORF">ENK44_00720</name>
</gene>
<dbReference type="EMBL" id="DRQG01000008">
    <property type="protein sequence ID" value="HGY54198.1"/>
    <property type="molecule type" value="Genomic_DNA"/>
</dbReference>
<keyword evidence="5 10" id="KW-1133">Transmembrane helix</keyword>
<keyword evidence="8 10" id="KW-0594">Phospholipid biosynthesis</keyword>
<keyword evidence="9 10" id="KW-1208">Phospholipid metabolism</keyword>
<organism evidence="11">
    <name type="scientific">Caldithrix abyssi</name>
    <dbReference type="NCBI Taxonomy" id="187145"/>
    <lineage>
        <taxon>Bacteria</taxon>
        <taxon>Pseudomonadati</taxon>
        <taxon>Calditrichota</taxon>
        <taxon>Calditrichia</taxon>
        <taxon>Calditrichales</taxon>
        <taxon>Calditrichaceae</taxon>
        <taxon>Caldithrix</taxon>
    </lineage>
</organism>
<feature type="transmembrane region" description="Helical" evidence="10">
    <location>
        <begin position="121"/>
        <end position="149"/>
    </location>
</feature>
<evidence type="ECO:0000256" key="6">
    <source>
        <dbReference type="ARBA" id="ARBA00023098"/>
    </source>
</evidence>
<evidence type="ECO:0000256" key="3">
    <source>
        <dbReference type="ARBA" id="ARBA00022679"/>
    </source>
</evidence>
<keyword evidence="3 10" id="KW-0808">Transferase</keyword>
<evidence type="ECO:0000256" key="4">
    <source>
        <dbReference type="ARBA" id="ARBA00022692"/>
    </source>
</evidence>
<comment type="subcellular location">
    <subcellularLocation>
        <location evidence="10">Cell membrane</location>
        <topology evidence="10">Multi-pass membrane protein</topology>
    </subcellularLocation>
</comment>
<dbReference type="HAMAP" id="MF_01043">
    <property type="entry name" value="PlsY"/>
    <property type="match status" value="1"/>
</dbReference>
<protein>
    <recommendedName>
        <fullName evidence="10">Glycerol-3-phosphate acyltransferase</fullName>
    </recommendedName>
    <alternativeName>
        <fullName evidence="10">Acyl-PO4 G3P acyltransferase</fullName>
    </alternativeName>
    <alternativeName>
        <fullName evidence="10">Acyl-phosphate--glycerol-3-phosphate acyltransferase</fullName>
    </alternativeName>
    <alternativeName>
        <fullName evidence="10">G3P acyltransferase</fullName>
        <shortName evidence="10">GPAT</shortName>
        <ecNumber evidence="10">2.3.1.275</ecNumber>
    </alternativeName>
    <alternativeName>
        <fullName evidence="10">Lysophosphatidic acid synthase</fullName>
        <shortName evidence="10">LPA synthase</shortName>
    </alternativeName>
</protein>
<dbReference type="PANTHER" id="PTHR30309">
    <property type="entry name" value="INNER MEMBRANE PROTEIN YGIH"/>
    <property type="match status" value="1"/>
</dbReference>
<feature type="transmembrane region" description="Helical" evidence="10">
    <location>
        <begin position="155"/>
        <end position="173"/>
    </location>
</feature>
<dbReference type="GO" id="GO:0005886">
    <property type="term" value="C:plasma membrane"/>
    <property type="evidence" value="ECO:0007669"/>
    <property type="project" value="UniProtKB-SubCell"/>
</dbReference>
<keyword evidence="7 10" id="KW-0472">Membrane</keyword>
<comment type="subunit">
    <text evidence="10">Probably interacts with PlsX.</text>
</comment>
<feature type="transmembrane region" description="Helical" evidence="10">
    <location>
        <begin position="17"/>
        <end position="37"/>
    </location>
</feature>
<dbReference type="AlphaFoldDB" id="A0A7V4WTV7"/>
<dbReference type="UniPathway" id="UPA00085"/>
<keyword evidence="6 10" id="KW-0443">Lipid metabolism</keyword>
<name>A0A7V4WTV7_CALAY</name>
<keyword evidence="11" id="KW-0012">Acyltransferase</keyword>
<dbReference type="NCBIfam" id="TIGR00023">
    <property type="entry name" value="glycerol-3-phosphate 1-O-acyltransferase PlsY"/>
    <property type="match status" value="1"/>
</dbReference>
<dbReference type="SMART" id="SM01207">
    <property type="entry name" value="G3P_acyltransf"/>
    <property type="match status" value="1"/>
</dbReference>
<keyword evidence="2 10" id="KW-0444">Lipid biosynthesis</keyword>
<dbReference type="Proteomes" id="UP000885779">
    <property type="component" value="Unassembled WGS sequence"/>
</dbReference>
<feature type="transmembrane region" description="Helical" evidence="10">
    <location>
        <begin position="94"/>
        <end position="114"/>
    </location>
</feature>
<proteinExistence type="inferred from homology"/>
<comment type="function">
    <text evidence="10">Catalyzes the transfer of an acyl group from acyl-phosphate (acyl-PO(4)) to glycerol-3-phosphate (G3P) to form lysophosphatidic acid (LPA). This enzyme utilizes acyl-phosphate as fatty acyl donor, but not acyl-CoA or acyl-ACP.</text>
</comment>